<dbReference type="GO" id="GO:0016833">
    <property type="term" value="F:oxo-acid-lyase activity"/>
    <property type="evidence" value="ECO:0007669"/>
    <property type="project" value="UniProtKB-ARBA"/>
</dbReference>
<dbReference type="RefSeq" id="WP_203821697.1">
    <property type="nucleotide sequence ID" value="NZ_BAAABP010000006.1"/>
</dbReference>
<feature type="region of interest" description="Disordered" evidence="1">
    <location>
        <begin position="317"/>
        <end position="350"/>
    </location>
</feature>
<evidence type="ECO:0000313" key="2">
    <source>
        <dbReference type="EMBL" id="GIE15325.1"/>
    </source>
</evidence>
<dbReference type="EMBL" id="BOMM01000065">
    <property type="protein sequence ID" value="GIE15325.1"/>
    <property type="molecule type" value="Genomic_DNA"/>
</dbReference>
<evidence type="ECO:0008006" key="4">
    <source>
        <dbReference type="Google" id="ProtNLM"/>
    </source>
</evidence>
<dbReference type="InterPro" id="IPR039556">
    <property type="entry name" value="ICL/PEPM"/>
</dbReference>
<accession>A0A919J6E5</accession>
<evidence type="ECO:0000313" key="3">
    <source>
        <dbReference type="Proteomes" id="UP000598174"/>
    </source>
</evidence>
<dbReference type="SUPFAM" id="SSF51621">
    <property type="entry name" value="Phosphoenolpyruvate/pyruvate domain"/>
    <property type="match status" value="1"/>
</dbReference>
<dbReference type="InterPro" id="IPR015813">
    <property type="entry name" value="Pyrv/PenolPyrv_kinase-like_dom"/>
</dbReference>
<proteinExistence type="predicted"/>
<dbReference type="Proteomes" id="UP000598174">
    <property type="component" value="Unassembled WGS sequence"/>
</dbReference>
<dbReference type="Pfam" id="PF13714">
    <property type="entry name" value="PEP_mutase"/>
    <property type="match status" value="1"/>
</dbReference>
<protein>
    <recommendedName>
        <fullName evidence="4">Methylisocitrate lyase</fullName>
    </recommendedName>
</protein>
<organism evidence="2 3">
    <name type="scientific">Paractinoplanes ferrugineus</name>
    <dbReference type="NCBI Taxonomy" id="113564"/>
    <lineage>
        <taxon>Bacteria</taxon>
        <taxon>Bacillati</taxon>
        <taxon>Actinomycetota</taxon>
        <taxon>Actinomycetes</taxon>
        <taxon>Micromonosporales</taxon>
        <taxon>Micromonosporaceae</taxon>
        <taxon>Paractinoplanes</taxon>
    </lineage>
</organism>
<evidence type="ECO:0000256" key="1">
    <source>
        <dbReference type="SAM" id="MobiDB-lite"/>
    </source>
</evidence>
<comment type="caution">
    <text evidence="2">The sequence shown here is derived from an EMBL/GenBank/DDBJ whole genome shotgun (WGS) entry which is preliminary data.</text>
</comment>
<dbReference type="PANTHER" id="PTHR42905">
    <property type="entry name" value="PHOSPHOENOLPYRUVATE CARBOXYLASE"/>
    <property type="match status" value="1"/>
</dbReference>
<sequence length="350" mass="35311">MSGDDLRALLRGDGVTHAPGVYDPVTAALAVRAGHRAVHLSGAAISALMLGRPDLDYVPATQVADRATTLVPALDGVPLLADADTGYGSPQDAVWTGHAYARAGISGLHLDDRAGPGRPGGPPGRPVIDSGRAAAKIKALATEVPELAVIARTDVYAVKGLGETIVRCGLLAEMGADAVRPEGVHDLDELAKLHAALPGVPIVVNRAEAGGNRPVPTDAELAEVGVRLILHPITALLAALRAVALTYRAIADTGSATEVDRLPLAVVTELSGPADASVPHPRRAAGPHRSAPDHGAPDLAGSDLGALGLGALGLGAPDLTSSGSGRSGYRRPGSGTPRLAAPDLAGRLDT</sequence>
<keyword evidence="3" id="KW-1185">Reference proteome</keyword>
<dbReference type="InterPro" id="IPR040442">
    <property type="entry name" value="Pyrv_kinase-like_dom_sf"/>
</dbReference>
<gene>
    <name evidence="2" type="ORF">Afe05nite_71650</name>
</gene>
<dbReference type="CDD" id="cd00377">
    <property type="entry name" value="ICL_PEPM"/>
    <property type="match status" value="1"/>
</dbReference>
<name>A0A919J6E5_9ACTN</name>
<feature type="region of interest" description="Disordered" evidence="1">
    <location>
        <begin position="272"/>
        <end position="302"/>
    </location>
</feature>
<dbReference type="Gene3D" id="3.20.20.60">
    <property type="entry name" value="Phosphoenolpyruvate-binding domains"/>
    <property type="match status" value="1"/>
</dbReference>
<dbReference type="PANTHER" id="PTHR42905:SF5">
    <property type="entry name" value="CARBOXYVINYL-CARBOXYPHOSPHONATE PHOSPHORYLMUTASE, CHLOROPLASTIC"/>
    <property type="match status" value="1"/>
</dbReference>
<reference evidence="2" key="1">
    <citation type="submission" date="2021-01" db="EMBL/GenBank/DDBJ databases">
        <title>Whole genome shotgun sequence of Actinoplanes ferrugineus NBRC 15555.</title>
        <authorList>
            <person name="Komaki H."/>
            <person name="Tamura T."/>
        </authorList>
    </citation>
    <scope>NUCLEOTIDE SEQUENCE</scope>
    <source>
        <strain evidence="2">NBRC 15555</strain>
    </source>
</reference>
<dbReference type="AlphaFoldDB" id="A0A919J6E5"/>